<proteinExistence type="predicted"/>
<accession>A0A438JQW7</accession>
<keyword evidence="1" id="KW-0812">Transmembrane</keyword>
<comment type="caution">
    <text evidence="2">The sequence shown here is derived from an EMBL/GenBank/DDBJ whole genome shotgun (WGS) entry which is preliminary data.</text>
</comment>
<protein>
    <submittedName>
        <fullName evidence="2">Uncharacterized protein</fullName>
    </submittedName>
</protein>
<evidence type="ECO:0000313" key="3">
    <source>
        <dbReference type="Proteomes" id="UP000288805"/>
    </source>
</evidence>
<reference evidence="2 3" key="1">
    <citation type="journal article" date="2018" name="PLoS Genet.">
        <title>Population sequencing reveals clonal diversity and ancestral inbreeding in the grapevine cultivar Chardonnay.</title>
        <authorList>
            <person name="Roach M.J."/>
            <person name="Johnson D.L."/>
            <person name="Bohlmann J."/>
            <person name="van Vuuren H.J."/>
            <person name="Jones S.J."/>
            <person name="Pretorius I.S."/>
            <person name="Schmidt S.A."/>
            <person name="Borneman A.R."/>
        </authorList>
    </citation>
    <scope>NUCLEOTIDE SEQUENCE [LARGE SCALE GENOMIC DNA]</scope>
    <source>
        <strain evidence="3">cv. Chardonnay</strain>
        <tissue evidence="2">Leaf</tissue>
    </source>
</reference>
<dbReference type="AlphaFoldDB" id="A0A438JQW7"/>
<name>A0A438JQW7_VITVI</name>
<evidence type="ECO:0000313" key="2">
    <source>
        <dbReference type="EMBL" id="RVX11350.1"/>
    </source>
</evidence>
<dbReference type="PANTHER" id="PTHR35508">
    <property type="entry name" value="VOLTAGE-DEPENDENT L-TYPE CALCIUM CHANNEL SUBUNIT"/>
    <property type="match status" value="1"/>
</dbReference>
<keyword evidence="1" id="KW-0472">Membrane</keyword>
<sequence>MADFEDAQKPNGGFLEVDGGDDLTLYHVLHRLMAAIFFPDPTSSAPLLRRVKISVADNVPLLRQASKNTARNVVHWTRRGRALLVISVSAVLEFFVPFVDLCCTFWLAEVV</sequence>
<dbReference type="PANTHER" id="PTHR35508:SF1">
    <property type="entry name" value="VOLTAGE-DEPENDENT L-TYPE CALCIUM CHANNEL SUBUNIT"/>
    <property type="match status" value="1"/>
</dbReference>
<feature type="transmembrane region" description="Helical" evidence="1">
    <location>
        <begin position="82"/>
        <end position="108"/>
    </location>
</feature>
<keyword evidence="1" id="KW-1133">Transmembrane helix</keyword>
<dbReference type="Proteomes" id="UP000288805">
    <property type="component" value="Unassembled WGS sequence"/>
</dbReference>
<organism evidence="2 3">
    <name type="scientific">Vitis vinifera</name>
    <name type="common">Grape</name>
    <dbReference type="NCBI Taxonomy" id="29760"/>
    <lineage>
        <taxon>Eukaryota</taxon>
        <taxon>Viridiplantae</taxon>
        <taxon>Streptophyta</taxon>
        <taxon>Embryophyta</taxon>
        <taxon>Tracheophyta</taxon>
        <taxon>Spermatophyta</taxon>
        <taxon>Magnoliopsida</taxon>
        <taxon>eudicotyledons</taxon>
        <taxon>Gunneridae</taxon>
        <taxon>Pentapetalae</taxon>
        <taxon>rosids</taxon>
        <taxon>Vitales</taxon>
        <taxon>Vitaceae</taxon>
        <taxon>Viteae</taxon>
        <taxon>Vitis</taxon>
    </lineage>
</organism>
<evidence type="ECO:0000256" key="1">
    <source>
        <dbReference type="SAM" id="Phobius"/>
    </source>
</evidence>
<gene>
    <name evidence="2" type="ORF">CK203_019648</name>
</gene>
<dbReference type="EMBL" id="QGNW01000031">
    <property type="protein sequence ID" value="RVX11350.1"/>
    <property type="molecule type" value="Genomic_DNA"/>
</dbReference>